<dbReference type="GO" id="GO:0004888">
    <property type="term" value="F:transmembrane signaling receptor activity"/>
    <property type="evidence" value="ECO:0007669"/>
    <property type="project" value="InterPro"/>
</dbReference>
<dbReference type="Pfam" id="PF08448">
    <property type="entry name" value="PAS_4"/>
    <property type="match status" value="1"/>
</dbReference>
<dbReference type="AlphaFoldDB" id="A0A1I6GJI9"/>
<keyword evidence="1" id="KW-0808">Transferase</keyword>
<dbReference type="CDD" id="cd00130">
    <property type="entry name" value="PAS"/>
    <property type="match status" value="2"/>
</dbReference>
<dbReference type="SUPFAM" id="SSF58104">
    <property type="entry name" value="Methyl-accepting chemotaxis protein (MCP) signaling domain"/>
    <property type="match status" value="1"/>
</dbReference>
<dbReference type="Gene3D" id="1.10.287.950">
    <property type="entry name" value="Methyl-accepting chemotaxis protein"/>
    <property type="match status" value="1"/>
</dbReference>
<dbReference type="PROSITE" id="PS50112">
    <property type="entry name" value="PAS"/>
    <property type="match status" value="1"/>
</dbReference>
<dbReference type="SMART" id="SM00283">
    <property type="entry name" value="MA"/>
    <property type="match status" value="1"/>
</dbReference>
<dbReference type="NCBIfam" id="TIGR00229">
    <property type="entry name" value="sensory_box"/>
    <property type="match status" value="2"/>
</dbReference>
<feature type="domain" description="Methyl-accepting transducer" evidence="5">
    <location>
        <begin position="252"/>
        <end position="431"/>
    </location>
</feature>
<dbReference type="PRINTS" id="PR00260">
    <property type="entry name" value="CHEMTRNSDUCR"/>
</dbReference>
<evidence type="ECO:0000259" key="5">
    <source>
        <dbReference type="PROSITE" id="PS50111"/>
    </source>
</evidence>
<evidence type="ECO:0000256" key="2">
    <source>
        <dbReference type="ARBA" id="ARBA00023224"/>
    </source>
</evidence>
<dbReference type="InterPro" id="IPR004090">
    <property type="entry name" value="Chemotax_Me-accpt_rcpt"/>
</dbReference>
<dbReference type="STRING" id="650891.SAMN05216203_0176"/>
<dbReference type="PANTHER" id="PTHR24422">
    <property type="entry name" value="CHEMOTAXIS PROTEIN METHYLTRANSFERASE"/>
    <property type="match status" value="1"/>
</dbReference>
<dbReference type="InterPro" id="IPR001610">
    <property type="entry name" value="PAC"/>
</dbReference>
<dbReference type="GO" id="GO:0016020">
    <property type="term" value="C:membrane"/>
    <property type="evidence" value="ECO:0007669"/>
    <property type="project" value="InterPro"/>
</dbReference>
<evidence type="ECO:0000256" key="1">
    <source>
        <dbReference type="ARBA" id="ARBA00022777"/>
    </source>
</evidence>
<dbReference type="EMBL" id="FOYW01000001">
    <property type="protein sequence ID" value="SFR42385.1"/>
    <property type="molecule type" value="Genomic_DNA"/>
</dbReference>
<evidence type="ECO:0000313" key="9">
    <source>
        <dbReference type="Proteomes" id="UP000198644"/>
    </source>
</evidence>
<dbReference type="InterPro" id="IPR000014">
    <property type="entry name" value="PAS"/>
</dbReference>
<reference evidence="8 9" key="1">
    <citation type="submission" date="2016-10" db="EMBL/GenBank/DDBJ databases">
        <authorList>
            <person name="de Groot N.N."/>
        </authorList>
    </citation>
    <scope>NUCLEOTIDE SEQUENCE [LARGE SCALE GENOMIC DNA]</scope>
    <source>
        <strain evidence="8 9">CGMCC 1.9167</strain>
    </source>
</reference>
<proteinExistence type="predicted"/>
<feature type="domain" description="PAC" evidence="7">
    <location>
        <begin position="94"/>
        <end position="146"/>
    </location>
</feature>
<evidence type="ECO:0000256" key="3">
    <source>
        <dbReference type="PROSITE-ProRule" id="PRU00284"/>
    </source>
</evidence>
<dbReference type="InterPro" id="IPR050903">
    <property type="entry name" value="Bact_Chemotaxis_MeTrfase"/>
</dbReference>
<evidence type="ECO:0000256" key="4">
    <source>
        <dbReference type="SAM" id="Coils"/>
    </source>
</evidence>
<dbReference type="Gene3D" id="3.30.450.20">
    <property type="entry name" value="PAS domain"/>
    <property type="match status" value="2"/>
</dbReference>
<dbReference type="SMART" id="SM00086">
    <property type="entry name" value="PAC"/>
    <property type="match status" value="2"/>
</dbReference>
<dbReference type="OrthoDB" id="9765776at2"/>
<dbReference type="GO" id="GO:0016301">
    <property type="term" value="F:kinase activity"/>
    <property type="evidence" value="ECO:0007669"/>
    <property type="project" value="UniProtKB-KW"/>
</dbReference>
<dbReference type="GO" id="GO:0007165">
    <property type="term" value="P:signal transduction"/>
    <property type="evidence" value="ECO:0007669"/>
    <property type="project" value="UniProtKB-KW"/>
</dbReference>
<organism evidence="8 9">
    <name type="scientific">Marinobacter daqiaonensis</name>
    <dbReference type="NCBI Taxonomy" id="650891"/>
    <lineage>
        <taxon>Bacteria</taxon>
        <taxon>Pseudomonadati</taxon>
        <taxon>Pseudomonadota</taxon>
        <taxon>Gammaproteobacteria</taxon>
        <taxon>Pseudomonadales</taxon>
        <taxon>Marinobacteraceae</taxon>
        <taxon>Marinobacter</taxon>
    </lineage>
</organism>
<dbReference type="InterPro" id="IPR004089">
    <property type="entry name" value="MCPsignal_dom"/>
</dbReference>
<dbReference type="InterPro" id="IPR013656">
    <property type="entry name" value="PAS_4"/>
</dbReference>
<keyword evidence="4" id="KW-0175">Coiled coil</keyword>
<evidence type="ECO:0000259" key="6">
    <source>
        <dbReference type="PROSITE" id="PS50112"/>
    </source>
</evidence>
<name>A0A1I6GJI9_9GAMM</name>
<dbReference type="PROSITE" id="PS50111">
    <property type="entry name" value="CHEMOTAXIS_TRANSDUC_2"/>
    <property type="match status" value="1"/>
</dbReference>
<evidence type="ECO:0000313" key="8">
    <source>
        <dbReference type="EMBL" id="SFR42385.1"/>
    </source>
</evidence>
<evidence type="ECO:0000259" key="7">
    <source>
        <dbReference type="PROSITE" id="PS50113"/>
    </source>
</evidence>
<protein>
    <submittedName>
        <fullName evidence="8">Methyl-accepting chemotaxis sensory transducer with Pas/Pac sensor</fullName>
    </submittedName>
</protein>
<dbReference type="Proteomes" id="UP000198644">
    <property type="component" value="Unassembled WGS sequence"/>
</dbReference>
<dbReference type="InterPro" id="IPR013655">
    <property type="entry name" value="PAS_fold_3"/>
</dbReference>
<dbReference type="InterPro" id="IPR000700">
    <property type="entry name" value="PAS-assoc_C"/>
</dbReference>
<dbReference type="InterPro" id="IPR035965">
    <property type="entry name" value="PAS-like_dom_sf"/>
</dbReference>
<dbReference type="PROSITE" id="PS50113">
    <property type="entry name" value="PAC"/>
    <property type="match status" value="2"/>
</dbReference>
<feature type="domain" description="PAS" evidence="6">
    <location>
        <begin position="18"/>
        <end position="95"/>
    </location>
</feature>
<keyword evidence="1" id="KW-0418">Kinase</keyword>
<keyword evidence="9" id="KW-1185">Reference proteome</keyword>
<gene>
    <name evidence="8" type="ORF">SAMN05216203_0176</name>
</gene>
<feature type="domain" description="PAC" evidence="7">
    <location>
        <begin position="214"/>
        <end position="266"/>
    </location>
</feature>
<accession>A0A1I6GJI9</accession>
<keyword evidence="2 3" id="KW-0807">Transducer</keyword>
<dbReference type="PANTHER" id="PTHR24422:SF10">
    <property type="entry name" value="CHEMOTAXIS PROTEIN METHYLTRANSFERASE 2"/>
    <property type="match status" value="1"/>
</dbReference>
<dbReference type="Pfam" id="PF00015">
    <property type="entry name" value="MCPsignal"/>
    <property type="match status" value="1"/>
</dbReference>
<dbReference type="SUPFAM" id="SSF55785">
    <property type="entry name" value="PYP-like sensor domain (PAS domain)"/>
    <property type="match status" value="1"/>
</dbReference>
<dbReference type="GO" id="GO:0006935">
    <property type="term" value="P:chemotaxis"/>
    <property type="evidence" value="ECO:0007669"/>
    <property type="project" value="InterPro"/>
</dbReference>
<feature type="coiled-coil region" evidence="4">
    <location>
        <begin position="2"/>
        <end position="32"/>
    </location>
</feature>
<dbReference type="SMART" id="SM00091">
    <property type="entry name" value="PAS"/>
    <property type="match status" value="2"/>
</dbReference>
<dbReference type="Pfam" id="PF08447">
    <property type="entry name" value="PAS_3"/>
    <property type="match status" value="1"/>
</dbReference>
<sequence>MFRKTRELARKVEQQAREIERLDDALRAIRTNVGYIEFTPTGEILSANDLFLSLTGYSAEEVKGKHHRIFCDSEMVKKPDYSEFWQALARGFSQKGTFKRLTKNQQVLWLDASYFPVLDRDGKVTRIIKIASDVTRDQEDLNRKNAMFTALHKSLAVIEFTPSGEIITANENFLGTVGYSLDEVKGRHHKMFCDDSFYRQNPRFWEELAAGAFKSGRFHRRAADGRIIWLEATYNPILDEKGCVIKVIKFASDITERVNAAEEASAAAAATSDQTSQIAAGAREALGAAVATSTNISEQVADANRNSQALSEQSRNITKIVTTINAIAEQTNLLALNAAIEAARAGESGRGFAVVADEVRKLASRTSEATHEIDTVVTANAGLIEKIHTQMEEINAMALEAQERLSGVTGGISEVEQGVANFAQLVHQLNG</sequence>